<keyword evidence="3" id="KW-1185">Reference proteome</keyword>
<reference evidence="2 3" key="1">
    <citation type="submission" date="2018-10" db="EMBL/GenBank/DDBJ databases">
        <title>Effects of UV and annual dynamics of microbial communities in freshwater RAS systems.</title>
        <authorList>
            <person name="Bekkelund A.K."/>
            <person name="Hansen B.R."/>
            <person name="Stokken H."/>
            <person name="Eriksen B.F."/>
            <person name="Kashulin N.A."/>
        </authorList>
    </citation>
    <scope>NUCLEOTIDE SEQUENCE [LARGE SCALE GENOMIC DNA]</scope>
    <source>
        <strain evidence="2 3">BHSEK</strain>
    </source>
</reference>
<dbReference type="EMBL" id="CP033019">
    <property type="protein sequence ID" value="AYM77946.1"/>
    <property type="molecule type" value="Genomic_DNA"/>
</dbReference>
<dbReference type="PANTHER" id="PTHR11102">
    <property type="entry name" value="SEL-1-LIKE PROTEIN"/>
    <property type="match status" value="1"/>
</dbReference>
<dbReference type="Pfam" id="PF08238">
    <property type="entry name" value="Sel1"/>
    <property type="match status" value="4"/>
</dbReference>
<protein>
    <submittedName>
        <fullName evidence="2">Sel1 repeat family protein</fullName>
    </submittedName>
</protein>
<evidence type="ECO:0000256" key="1">
    <source>
        <dbReference type="SAM" id="SignalP"/>
    </source>
</evidence>
<dbReference type="AlphaFoldDB" id="A0A3G2EE94"/>
<organism evidence="2 3">
    <name type="scientific">Janthinobacterium agaricidamnosum</name>
    <dbReference type="NCBI Taxonomy" id="55508"/>
    <lineage>
        <taxon>Bacteria</taxon>
        <taxon>Pseudomonadati</taxon>
        <taxon>Pseudomonadota</taxon>
        <taxon>Betaproteobacteria</taxon>
        <taxon>Burkholderiales</taxon>
        <taxon>Oxalobacteraceae</taxon>
        <taxon>Janthinobacterium</taxon>
    </lineage>
</organism>
<dbReference type="Gene3D" id="1.25.40.10">
    <property type="entry name" value="Tetratricopeptide repeat domain"/>
    <property type="match status" value="1"/>
</dbReference>
<dbReference type="RefSeq" id="WP_121670259.1">
    <property type="nucleotide sequence ID" value="NZ_CP033019.1"/>
</dbReference>
<feature type="signal peptide" evidence="1">
    <location>
        <begin position="1"/>
        <end position="23"/>
    </location>
</feature>
<proteinExistence type="predicted"/>
<evidence type="ECO:0000313" key="3">
    <source>
        <dbReference type="Proteomes" id="UP000279594"/>
    </source>
</evidence>
<name>A0A3G2EE94_9BURK</name>
<dbReference type="InterPro" id="IPR011990">
    <property type="entry name" value="TPR-like_helical_dom_sf"/>
</dbReference>
<accession>A0A3G2EE94</accession>
<sequence>MQPYRLFQVLLSLTLLAAPGARAGRPADHALPLQAAYALLAKGDYANAYPAFLRHAENNPLAQFTLAQFHQNGWGRPADPDAACAWFGKAAQGKIPTALHFAGDCLMRTPDAPGNAAAALTSYLAAAANGHLISLCSASEFYVRGRYVARDVPHGLALCAQAAQAGSPPAMLKLANYLRNDRDVPHDAAMARHWYRMAAERQVDEARYQLAIMQAQGEGGEAEGEAALLALEELASKGYVPAYLPTATLYAHLPPDADTGAPGAANLAKTYLWASAARSRLSDPALQDQARQLQDQVLAIMPPEWRPALDRKIDAHLAQFAAPGTPLKRARHVSPGA</sequence>
<keyword evidence="1" id="KW-0732">Signal</keyword>
<dbReference type="PANTHER" id="PTHR11102:SF160">
    <property type="entry name" value="ERAD-ASSOCIATED E3 UBIQUITIN-PROTEIN LIGASE COMPONENT HRD3"/>
    <property type="match status" value="1"/>
</dbReference>
<dbReference type="SMART" id="SM00671">
    <property type="entry name" value="SEL1"/>
    <property type="match status" value="5"/>
</dbReference>
<gene>
    <name evidence="2" type="ORF">D9M09_20680</name>
</gene>
<dbReference type="Proteomes" id="UP000279594">
    <property type="component" value="Chromosome"/>
</dbReference>
<dbReference type="SUPFAM" id="SSF81901">
    <property type="entry name" value="HCP-like"/>
    <property type="match status" value="1"/>
</dbReference>
<feature type="chain" id="PRO_5017926357" evidence="1">
    <location>
        <begin position="24"/>
        <end position="337"/>
    </location>
</feature>
<dbReference type="InterPro" id="IPR050767">
    <property type="entry name" value="Sel1_AlgK"/>
</dbReference>
<dbReference type="InterPro" id="IPR006597">
    <property type="entry name" value="Sel1-like"/>
</dbReference>
<evidence type="ECO:0000313" key="2">
    <source>
        <dbReference type="EMBL" id="AYM77946.1"/>
    </source>
</evidence>